<keyword evidence="1" id="KW-1133">Transmembrane helix</keyword>
<evidence type="ECO:0000256" key="1">
    <source>
        <dbReference type="SAM" id="Phobius"/>
    </source>
</evidence>
<dbReference type="Proteomes" id="UP001151760">
    <property type="component" value="Unassembled WGS sequence"/>
</dbReference>
<reference evidence="2" key="2">
    <citation type="submission" date="2022-01" db="EMBL/GenBank/DDBJ databases">
        <authorList>
            <person name="Yamashiro T."/>
            <person name="Shiraishi A."/>
            <person name="Satake H."/>
            <person name="Nakayama K."/>
        </authorList>
    </citation>
    <scope>NUCLEOTIDE SEQUENCE</scope>
</reference>
<keyword evidence="1" id="KW-0812">Transmembrane</keyword>
<organism evidence="2 3">
    <name type="scientific">Tanacetum coccineum</name>
    <dbReference type="NCBI Taxonomy" id="301880"/>
    <lineage>
        <taxon>Eukaryota</taxon>
        <taxon>Viridiplantae</taxon>
        <taxon>Streptophyta</taxon>
        <taxon>Embryophyta</taxon>
        <taxon>Tracheophyta</taxon>
        <taxon>Spermatophyta</taxon>
        <taxon>Magnoliopsida</taxon>
        <taxon>eudicotyledons</taxon>
        <taxon>Gunneridae</taxon>
        <taxon>Pentapetalae</taxon>
        <taxon>asterids</taxon>
        <taxon>campanulids</taxon>
        <taxon>Asterales</taxon>
        <taxon>Asteraceae</taxon>
        <taxon>Asteroideae</taxon>
        <taxon>Anthemideae</taxon>
        <taxon>Anthemidinae</taxon>
        <taxon>Tanacetum</taxon>
    </lineage>
</organism>
<feature type="transmembrane region" description="Helical" evidence="1">
    <location>
        <begin position="57"/>
        <end position="90"/>
    </location>
</feature>
<name>A0ABQ5AN11_9ASTR</name>
<evidence type="ECO:0000313" key="3">
    <source>
        <dbReference type="Proteomes" id="UP001151760"/>
    </source>
</evidence>
<reference evidence="2" key="1">
    <citation type="journal article" date="2022" name="Int. J. Mol. Sci.">
        <title>Draft Genome of Tanacetum Coccineum: Genomic Comparison of Closely Related Tanacetum-Family Plants.</title>
        <authorList>
            <person name="Yamashiro T."/>
            <person name="Shiraishi A."/>
            <person name="Nakayama K."/>
            <person name="Satake H."/>
        </authorList>
    </citation>
    <scope>NUCLEOTIDE SEQUENCE</scope>
</reference>
<keyword evidence="3" id="KW-1185">Reference proteome</keyword>
<gene>
    <name evidence="2" type="ORF">Tco_0838163</name>
</gene>
<sequence length="193" mass="20823">MSGIIRDYTLYIERSFLHKSGGEEIRMKTEGASFTQRRISSISIGGSISSEGFLSSLLLVVIIVMVVIVVVILIVIVVAIVGVVIVVMIFGVVVVVDDVYLIFKLLFVIIGVQVGPVFLLGLLALAIVSASAFRAEEMPLVMSCWMVAKVMAGVSDVDVLLGGILSIEDNTGYGMIHNDANDGDDDEREISWK</sequence>
<comment type="caution">
    <text evidence="2">The sequence shown here is derived from an EMBL/GenBank/DDBJ whole genome shotgun (WGS) entry which is preliminary data.</text>
</comment>
<feature type="transmembrane region" description="Helical" evidence="1">
    <location>
        <begin position="102"/>
        <end position="128"/>
    </location>
</feature>
<keyword evidence="1" id="KW-0472">Membrane</keyword>
<protein>
    <submittedName>
        <fullName evidence="2">Uncharacterized protein</fullName>
    </submittedName>
</protein>
<proteinExistence type="predicted"/>
<dbReference type="EMBL" id="BQNB010012449">
    <property type="protein sequence ID" value="GJT03701.1"/>
    <property type="molecule type" value="Genomic_DNA"/>
</dbReference>
<evidence type="ECO:0000313" key="2">
    <source>
        <dbReference type="EMBL" id="GJT03701.1"/>
    </source>
</evidence>
<accession>A0ABQ5AN11</accession>